<accession>A0A0C4WVP7</accession>
<dbReference type="EMBL" id="CP010415">
    <property type="protein sequence ID" value="AJE22807.1"/>
    <property type="molecule type" value="Genomic_DNA"/>
</dbReference>
<feature type="transmembrane region" description="Helical" evidence="6">
    <location>
        <begin position="25"/>
        <end position="44"/>
    </location>
</feature>
<evidence type="ECO:0000256" key="2">
    <source>
        <dbReference type="ARBA" id="ARBA00022475"/>
    </source>
</evidence>
<reference evidence="8 9" key="1">
    <citation type="journal article" date="2015" name="PLoS ONE">
        <title>Azotobacter Genomes: The Genome of Azotobacter chroococcum NCIMB 8003 (ATCC 4412).</title>
        <authorList>
            <person name="Robson R.L."/>
            <person name="Jones R."/>
            <person name="Robson R.M."/>
            <person name="Schwartz A."/>
            <person name="Richardson T.H."/>
        </authorList>
    </citation>
    <scope>NUCLEOTIDE SEQUENCE [LARGE SCALE GENOMIC DNA]</scope>
    <source>
        <strain evidence="8 9">NCIMB 8003</strain>
    </source>
</reference>
<dbReference type="RefSeq" id="WP_039806006.1">
    <property type="nucleotide sequence ID" value="NZ_CP010415.1"/>
</dbReference>
<keyword evidence="4 6" id="KW-1133">Transmembrane helix</keyword>
<name>A0A0C4WVP7_9GAMM</name>
<evidence type="ECO:0000256" key="4">
    <source>
        <dbReference type="ARBA" id="ARBA00022989"/>
    </source>
</evidence>
<feature type="transmembrane region" description="Helical" evidence="6">
    <location>
        <begin position="95"/>
        <end position="120"/>
    </location>
</feature>
<dbReference type="InterPro" id="IPR052053">
    <property type="entry name" value="IM_YidH-like"/>
</dbReference>
<evidence type="ECO:0000313" key="9">
    <source>
        <dbReference type="Proteomes" id="UP000068210"/>
    </source>
</evidence>
<evidence type="ECO:0000256" key="5">
    <source>
        <dbReference type="ARBA" id="ARBA00023136"/>
    </source>
</evidence>
<dbReference type="PANTHER" id="PTHR34187:SF2">
    <property type="entry name" value="DUF202 DOMAIN-CONTAINING PROTEIN"/>
    <property type="match status" value="1"/>
</dbReference>
<keyword evidence="9" id="KW-1185">Reference proteome</keyword>
<comment type="subcellular location">
    <subcellularLocation>
        <location evidence="1">Cell membrane</location>
        <topology evidence="1">Multi-pass membrane protein</topology>
    </subcellularLocation>
</comment>
<keyword evidence="5 6" id="KW-0472">Membrane</keyword>
<proteinExistence type="predicted"/>
<dbReference type="Proteomes" id="UP000068210">
    <property type="component" value="Chromosome"/>
</dbReference>
<dbReference type="HOGENOM" id="CLU_053359_6_3_6"/>
<feature type="domain" description="DUF202" evidence="7">
    <location>
        <begin position="8"/>
        <end position="84"/>
    </location>
</feature>
<organism evidence="8 9">
    <name type="scientific">Azotobacter chroococcum NCIMB 8003</name>
    <dbReference type="NCBI Taxonomy" id="1328314"/>
    <lineage>
        <taxon>Bacteria</taxon>
        <taxon>Pseudomonadati</taxon>
        <taxon>Pseudomonadota</taxon>
        <taxon>Gammaproteobacteria</taxon>
        <taxon>Pseudomonadales</taxon>
        <taxon>Pseudomonadaceae</taxon>
        <taxon>Azotobacter</taxon>
    </lineage>
</organism>
<gene>
    <name evidence="8" type="ORF">Achr_34020</name>
</gene>
<dbReference type="Pfam" id="PF02656">
    <property type="entry name" value="DUF202"/>
    <property type="match status" value="1"/>
</dbReference>
<keyword evidence="2" id="KW-1003">Cell membrane</keyword>
<dbReference type="STRING" id="1328314.Achr_34020"/>
<feature type="transmembrane region" description="Helical" evidence="6">
    <location>
        <begin position="56"/>
        <end position="75"/>
    </location>
</feature>
<dbReference type="GO" id="GO:0005886">
    <property type="term" value="C:plasma membrane"/>
    <property type="evidence" value="ECO:0007669"/>
    <property type="project" value="UniProtKB-SubCell"/>
</dbReference>
<evidence type="ECO:0000256" key="3">
    <source>
        <dbReference type="ARBA" id="ARBA00022692"/>
    </source>
</evidence>
<protein>
    <recommendedName>
        <fullName evidence="7">DUF202 domain-containing protein</fullName>
    </recommendedName>
</protein>
<evidence type="ECO:0000256" key="1">
    <source>
        <dbReference type="ARBA" id="ARBA00004651"/>
    </source>
</evidence>
<dbReference type="InterPro" id="IPR003807">
    <property type="entry name" value="DUF202"/>
</dbReference>
<dbReference type="KEGG" id="acx:Achr_34020"/>
<dbReference type="AlphaFoldDB" id="A0A0C4WVP7"/>
<evidence type="ECO:0000259" key="7">
    <source>
        <dbReference type="Pfam" id="PF02656"/>
    </source>
</evidence>
<dbReference type="PANTHER" id="PTHR34187">
    <property type="entry name" value="FGR18P"/>
    <property type="match status" value="1"/>
</dbReference>
<sequence>MSNLQDPRVLFAAERTLLAWNRTSLALIAFGFVVERSGLLVRALAPDSLAAKDLAITFWLGLAFIALGAFAALYSCREYLVVLRSLTPAEYPPGYGARWGIVVNLIVALLGASLALALYVR</sequence>
<evidence type="ECO:0000313" key="8">
    <source>
        <dbReference type="EMBL" id="AJE22807.1"/>
    </source>
</evidence>
<evidence type="ECO:0000256" key="6">
    <source>
        <dbReference type="SAM" id="Phobius"/>
    </source>
</evidence>
<keyword evidence="3 6" id="KW-0812">Transmembrane</keyword>